<dbReference type="AlphaFoldDB" id="A0A501WXX6"/>
<evidence type="ECO:0000313" key="2">
    <source>
        <dbReference type="Proteomes" id="UP000319255"/>
    </source>
</evidence>
<reference evidence="1 2" key="1">
    <citation type="submission" date="2019-06" db="EMBL/GenBank/DDBJ databases">
        <title>A novel bacterium of genus Amaricoccus, isolated from marine sediment.</title>
        <authorList>
            <person name="Huang H."/>
            <person name="Mo K."/>
            <person name="Hu Y."/>
        </authorList>
    </citation>
    <scope>NUCLEOTIDE SEQUENCE [LARGE SCALE GENOMIC DNA]</scope>
    <source>
        <strain evidence="1 2">HB172011</strain>
    </source>
</reference>
<accession>A0A501WXX6</accession>
<gene>
    <name evidence="1" type="ORF">FJM51_03190</name>
</gene>
<evidence type="ECO:0000313" key="1">
    <source>
        <dbReference type="EMBL" id="TPE53044.1"/>
    </source>
</evidence>
<proteinExistence type="predicted"/>
<protein>
    <submittedName>
        <fullName evidence="1">Uncharacterized protein</fullName>
    </submittedName>
</protein>
<comment type="caution">
    <text evidence="1">The sequence shown here is derived from an EMBL/GenBank/DDBJ whole genome shotgun (WGS) entry which is preliminary data.</text>
</comment>
<sequence length="83" mass="9282">MADALITDWNIGWTMELQPRPKLFGLIPLPERAVYVVRAQFGIFSLTSECATRREAEELVAIISQAHACALADARQAPSWDRP</sequence>
<dbReference type="Proteomes" id="UP000319255">
    <property type="component" value="Unassembled WGS sequence"/>
</dbReference>
<dbReference type="RefSeq" id="WP_140452665.1">
    <property type="nucleotide sequence ID" value="NZ_VFRP01000002.1"/>
</dbReference>
<keyword evidence="2" id="KW-1185">Reference proteome</keyword>
<dbReference type="EMBL" id="VFRP01000002">
    <property type="protein sequence ID" value="TPE53044.1"/>
    <property type="molecule type" value="Genomic_DNA"/>
</dbReference>
<name>A0A501WXX6_9RHOB</name>
<organism evidence="1 2">
    <name type="scientific">Amaricoccus solimangrovi</name>
    <dbReference type="NCBI Taxonomy" id="2589815"/>
    <lineage>
        <taxon>Bacteria</taxon>
        <taxon>Pseudomonadati</taxon>
        <taxon>Pseudomonadota</taxon>
        <taxon>Alphaproteobacteria</taxon>
        <taxon>Rhodobacterales</taxon>
        <taxon>Paracoccaceae</taxon>
        <taxon>Amaricoccus</taxon>
    </lineage>
</organism>